<evidence type="ECO:0000313" key="7">
    <source>
        <dbReference type="Proteomes" id="UP000185678"/>
    </source>
</evidence>
<accession>A0A1N7IJ85</accession>
<dbReference type="EMBL" id="FTOA01000001">
    <property type="protein sequence ID" value="SIS37118.1"/>
    <property type="molecule type" value="Genomic_DNA"/>
</dbReference>
<keyword evidence="3" id="KW-0808">Transferase</keyword>
<dbReference type="STRING" id="80876.SAMN05421779_101194"/>
<dbReference type="SUPFAM" id="SSF51735">
    <property type="entry name" value="NAD(P)-binding Rossmann-fold domains"/>
    <property type="match status" value="1"/>
</dbReference>
<protein>
    <submittedName>
        <fullName evidence="6">O-acetylhomoserine (Thiol)-lyase</fullName>
    </submittedName>
</protein>
<dbReference type="PANTHER" id="PTHR43797:SF2">
    <property type="entry name" value="HOMOCYSTEINE_CYSTEINE SYNTHASE"/>
    <property type="match status" value="1"/>
</dbReference>
<name>A0A1N7IJ85_9PROT</name>
<dbReference type="GO" id="GO:0071269">
    <property type="term" value="P:L-homocysteine biosynthetic process"/>
    <property type="evidence" value="ECO:0007669"/>
    <property type="project" value="TreeGrafter"/>
</dbReference>
<reference evidence="6 7" key="1">
    <citation type="submission" date="2017-01" db="EMBL/GenBank/DDBJ databases">
        <authorList>
            <person name="Mah S.A."/>
            <person name="Swanson W.J."/>
            <person name="Moy G.W."/>
            <person name="Vacquier V.D."/>
        </authorList>
    </citation>
    <scope>NUCLEOTIDE SEQUENCE [LARGE SCALE GENOMIC DNA]</scope>
    <source>
        <strain evidence="6 7">DSM 11589</strain>
    </source>
</reference>
<dbReference type="PANTHER" id="PTHR43797">
    <property type="entry name" value="HOMOCYSTEINE/CYSTEINE SYNTHASE"/>
    <property type="match status" value="1"/>
</dbReference>
<evidence type="ECO:0000256" key="4">
    <source>
        <dbReference type="ARBA" id="ARBA00022898"/>
    </source>
</evidence>
<dbReference type="InterPro" id="IPR015424">
    <property type="entry name" value="PyrdxlP-dep_Trfase"/>
</dbReference>
<dbReference type="CDD" id="cd00614">
    <property type="entry name" value="CGS_like"/>
    <property type="match status" value="1"/>
</dbReference>
<dbReference type="InterPro" id="IPR054542">
    <property type="entry name" value="Cys_met_metab_PP"/>
</dbReference>
<dbReference type="InterPro" id="IPR003781">
    <property type="entry name" value="CoA-bd"/>
</dbReference>
<dbReference type="GO" id="GO:0019346">
    <property type="term" value="P:transsulfuration"/>
    <property type="evidence" value="ECO:0007669"/>
    <property type="project" value="InterPro"/>
</dbReference>
<dbReference type="Gene3D" id="3.90.1150.10">
    <property type="entry name" value="Aspartate Aminotransferase, domain 1"/>
    <property type="match status" value="1"/>
</dbReference>
<dbReference type="Gene3D" id="3.40.640.10">
    <property type="entry name" value="Type I PLP-dependent aspartate aminotransferase-like (Major domain)"/>
    <property type="match status" value="1"/>
</dbReference>
<dbReference type="InterPro" id="IPR015421">
    <property type="entry name" value="PyrdxlP-dep_Trfase_major"/>
</dbReference>
<organism evidence="6 7">
    <name type="scientific">Insolitispirillum peregrinum</name>
    <dbReference type="NCBI Taxonomy" id="80876"/>
    <lineage>
        <taxon>Bacteria</taxon>
        <taxon>Pseudomonadati</taxon>
        <taxon>Pseudomonadota</taxon>
        <taxon>Alphaproteobacteria</taxon>
        <taxon>Rhodospirillales</taxon>
        <taxon>Novispirillaceae</taxon>
        <taxon>Insolitispirillum</taxon>
    </lineage>
</organism>
<evidence type="ECO:0000256" key="1">
    <source>
        <dbReference type="ARBA" id="ARBA00001933"/>
    </source>
</evidence>
<dbReference type="GO" id="GO:0016829">
    <property type="term" value="F:lyase activity"/>
    <property type="evidence" value="ECO:0007669"/>
    <property type="project" value="UniProtKB-KW"/>
</dbReference>
<dbReference type="NCBIfam" id="TIGR01326">
    <property type="entry name" value="OAH_OAS_sulfhy"/>
    <property type="match status" value="1"/>
</dbReference>
<dbReference type="GO" id="GO:0003961">
    <property type="term" value="F:O-acetylhomoserine aminocarboxypropyltransferase activity"/>
    <property type="evidence" value="ECO:0007669"/>
    <property type="project" value="TreeGrafter"/>
</dbReference>
<proteinExistence type="inferred from homology"/>
<dbReference type="PROSITE" id="PS00868">
    <property type="entry name" value="CYS_MET_METAB_PP"/>
    <property type="match status" value="1"/>
</dbReference>
<dbReference type="GO" id="GO:0006535">
    <property type="term" value="P:cysteine biosynthetic process from serine"/>
    <property type="evidence" value="ECO:0007669"/>
    <property type="project" value="TreeGrafter"/>
</dbReference>
<comment type="cofactor">
    <cofactor evidence="1">
        <name>pyridoxal 5'-phosphate</name>
        <dbReference type="ChEBI" id="CHEBI:597326"/>
    </cofactor>
</comment>
<dbReference type="GO" id="GO:0030170">
    <property type="term" value="F:pyridoxal phosphate binding"/>
    <property type="evidence" value="ECO:0007669"/>
    <property type="project" value="InterPro"/>
</dbReference>
<feature type="domain" description="CoA-binding" evidence="5">
    <location>
        <begin position="29"/>
        <end position="127"/>
    </location>
</feature>
<dbReference type="OrthoDB" id="9790858at2"/>
<dbReference type="NCBIfam" id="NF004650">
    <property type="entry name" value="PRK05994.1"/>
    <property type="match status" value="1"/>
</dbReference>
<keyword evidence="4" id="KW-0663">Pyridoxal phosphate</keyword>
<dbReference type="RefSeq" id="WP_076398125.1">
    <property type="nucleotide sequence ID" value="NZ_FTOA01000001.1"/>
</dbReference>
<gene>
    <name evidence="6" type="ORF">SAMN05421779_101194</name>
</gene>
<comment type="similarity">
    <text evidence="2">Belongs to the trans-sulfuration enzymes family.</text>
</comment>
<dbReference type="InterPro" id="IPR015422">
    <property type="entry name" value="PyrdxlP-dep_Trfase_small"/>
</dbReference>
<dbReference type="FunFam" id="3.40.640.10:FF:000035">
    <property type="entry name" value="O-succinylhomoserine sulfhydrylase"/>
    <property type="match status" value="1"/>
</dbReference>
<dbReference type="SMART" id="SM00881">
    <property type="entry name" value="CoA_binding"/>
    <property type="match status" value="1"/>
</dbReference>
<sequence length="617" mass="66405">MPFLHHPDLLPEDPTAPIPYPDGYLRAILSSVRTIALVGASANSNRPSHFVMKYLQERGYRVIPVNPGQAGKEILGEPCYSSLADIPERFEMVDIFRASEAAAGVTDEAIALAAHKGIHVVWMQLSVRHDEAAHRAEQAGLQVVMNRCPKIEFGRLCGELSWSGVNTGIISSRVRTAPKDGSAPHGRSAADGLEDCGFETRAVHAGASPDPVTGARITPIYQTSSYVFEDSDHAANLFNLHTFGHVYSRMSNPTVSVLEERVANLEGGRAAVACASGHAAQFLTFFTLLEPGDEFLASRNLYGGSVTQFSQSFKKLGWHCTFIDPTAPETFRAAITPRTKAIFLEVLANPGGAIVDVETIASIAHEAGIPLIVDNTLATPYLCRPIEWGADIVIHSTTKFLSGHGNALGGVVVESGRFNWSASDKFPSLSRPEPAYHGLVFHETFGDFAFTTKARAVALRDFGPALAPMNAFLTLTGIETLHLRMDRHVANARAVATFLSQHPAVAHVSWAGLPNSPHAPLAAKYFPLGAGSVFTVSLKGGYQAGKRLVERVKIFSHLANIGDTRSLVLHPASTTHRQLSPEQRASAGAGDAVVRLSIGIERAEDLIRDLEQALADE</sequence>
<dbReference type="InterPro" id="IPR006235">
    <property type="entry name" value="OAc-hSer/O-AcSer_sulfhydrylase"/>
</dbReference>
<keyword evidence="7" id="KW-1185">Reference proteome</keyword>
<dbReference type="GO" id="GO:0005737">
    <property type="term" value="C:cytoplasm"/>
    <property type="evidence" value="ECO:0007669"/>
    <property type="project" value="TreeGrafter"/>
</dbReference>
<dbReference type="Proteomes" id="UP000185678">
    <property type="component" value="Unassembled WGS sequence"/>
</dbReference>
<dbReference type="Pfam" id="PF13380">
    <property type="entry name" value="CoA_binding_2"/>
    <property type="match status" value="1"/>
</dbReference>
<evidence type="ECO:0000259" key="5">
    <source>
        <dbReference type="SMART" id="SM00881"/>
    </source>
</evidence>
<dbReference type="AlphaFoldDB" id="A0A1N7IJ85"/>
<keyword evidence="6" id="KW-0456">Lyase</keyword>
<dbReference type="GO" id="GO:0004124">
    <property type="term" value="F:cysteine synthase activity"/>
    <property type="evidence" value="ECO:0007669"/>
    <property type="project" value="TreeGrafter"/>
</dbReference>
<evidence type="ECO:0000256" key="3">
    <source>
        <dbReference type="ARBA" id="ARBA00022679"/>
    </source>
</evidence>
<evidence type="ECO:0000313" key="6">
    <source>
        <dbReference type="EMBL" id="SIS37118.1"/>
    </source>
</evidence>
<evidence type="ECO:0000256" key="2">
    <source>
        <dbReference type="ARBA" id="ARBA00009077"/>
    </source>
</evidence>
<dbReference type="Gene3D" id="3.40.50.720">
    <property type="entry name" value="NAD(P)-binding Rossmann-like Domain"/>
    <property type="match status" value="1"/>
</dbReference>
<dbReference type="Pfam" id="PF01053">
    <property type="entry name" value="Cys_Met_Meta_PP"/>
    <property type="match status" value="1"/>
</dbReference>
<dbReference type="InterPro" id="IPR000277">
    <property type="entry name" value="Cys/Met-Metab_PyrdxlP-dep_enz"/>
</dbReference>
<dbReference type="SUPFAM" id="SSF53383">
    <property type="entry name" value="PLP-dependent transferases"/>
    <property type="match status" value="1"/>
</dbReference>
<dbReference type="InterPro" id="IPR036291">
    <property type="entry name" value="NAD(P)-bd_dom_sf"/>
</dbReference>